<dbReference type="InterPro" id="IPR029063">
    <property type="entry name" value="SAM-dependent_MTases_sf"/>
</dbReference>
<keyword evidence="2" id="KW-0489">Methyltransferase</keyword>
<dbReference type="InterPro" id="IPR002295">
    <property type="entry name" value="N4/N6-MTase_EcoPI_Mod-like"/>
</dbReference>
<evidence type="ECO:0000256" key="5">
    <source>
        <dbReference type="SAM" id="MobiDB-lite"/>
    </source>
</evidence>
<comment type="similarity">
    <text evidence="1">Belongs to the N(4)/N(6)-methyltransferase family.</text>
</comment>
<dbReference type="GO" id="GO:0003677">
    <property type="term" value="F:DNA binding"/>
    <property type="evidence" value="ECO:0007669"/>
    <property type="project" value="InterPro"/>
</dbReference>
<dbReference type="InterPro" id="IPR002052">
    <property type="entry name" value="DNA_methylase_N6_adenine_CS"/>
</dbReference>
<dbReference type="Gene3D" id="3.40.50.150">
    <property type="entry name" value="Vaccinia Virus protein VP39"/>
    <property type="match status" value="1"/>
</dbReference>
<evidence type="ECO:0000256" key="4">
    <source>
        <dbReference type="ARBA" id="ARBA00022691"/>
    </source>
</evidence>
<feature type="region of interest" description="Disordered" evidence="5">
    <location>
        <begin position="1"/>
        <end position="36"/>
    </location>
</feature>
<dbReference type="SUPFAM" id="SSF53335">
    <property type="entry name" value="S-adenosyl-L-methionine-dependent methyltransferases"/>
    <property type="match status" value="1"/>
</dbReference>
<evidence type="ECO:0000256" key="3">
    <source>
        <dbReference type="ARBA" id="ARBA00022679"/>
    </source>
</evidence>
<proteinExistence type="inferred from homology"/>
<evidence type="ECO:0000259" key="6">
    <source>
        <dbReference type="Pfam" id="PF01555"/>
    </source>
</evidence>
<evidence type="ECO:0000256" key="2">
    <source>
        <dbReference type="ARBA" id="ARBA00022603"/>
    </source>
</evidence>
<dbReference type="EMBL" id="PFMR01000089">
    <property type="protein sequence ID" value="PIZ17725.1"/>
    <property type="molecule type" value="Genomic_DNA"/>
</dbReference>
<dbReference type="InterPro" id="IPR002941">
    <property type="entry name" value="DNA_methylase_N4/N6"/>
</dbReference>
<feature type="compositionally biased region" description="Basic and acidic residues" evidence="5">
    <location>
        <begin position="1"/>
        <end position="14"/>
    </location>
</feature>
<name>A0A2M7SDW4_9BACT</name>
<gene>
    <name evidence="7" type="ORF">COY52_03135</name>
</gene>
<dbReference type="PROSITE" id="PS00092">
    <property type="entry name" value="N6_MTASE"/>
    <property type="match status" value="1"/>
</dbReference>
<organism evidence="7 8">
    <name type="scientific">Candidatus Desantisbacteria bacterium CG_4_10_14_0_8_um_filter_48_22</name>
    <dbReference type="NCBI Taxonomy" id="1974543"/>
    <lineage>
        <taxon>Bacteria</taxon>
        <taxon>Candidatus Desantisiibacteriota</taxon>
    </lineage>
</organism>
<dbReference type="PRINTS" id="PR00506">
    <property type="entry name" value="D21N6MTFRASE"/>
</dbReference>
<dbReference type="AlphaFoldDB" id="A0A2M7SDW4"/>
<dbReference type="GO" id="GO:0032259">
    <property type="term" value="P:methylation"/>
    <property type="evidence" value="ECO:0007669"/>
    <property type="project" value="UniProtKB-KW"/>
</dbReference>
<accession>A0A2M7SDW4</accession>
<comment type="caution">
    <text evidence="7">The sequence shown here is derived from an EMBL/GenBank/DDBJ whole genome shotgun (WGS) entry which is preliminary data.</text>
</comment>
<evidence type="ECO:0000313" key="8">
    <source>
        <dbReference type="Proteomes" id="UP000229307"/>
    </source>
</evidence>
<keyword evidence="3" id="KW-0808">Transferase</keyword>
<dbReference type="Pfam" id="PF01555">
    <property type="entry name" value="N6_N4_Mtase"/>
    <property type="match status" value="1"/>
</dbReference>
<reference evidence="8" key="1">
    <citation type="submission" date="2017-09" db="EMBL/GenBank/DDBJ databases">
        <title>Depth-based differentiation of microbial function through sediment-hosted aquifers and enrichment of novel symbionts in the deep terrestrial subsurface.</title>
        <authorList>
            <person name="Probst A.J."/>
            <person name="Ladd B."/>
            <person name="Jarett J.K."/>
            <person name="Geller-Mcgrath D.E."/>
            <person name="Sieber C.M.K."/>
            <person name="Emerson J.B."/>
            <person name="Anantharaman K."/>
            <person name="Thomas B.C."/>
            <person name="Malmstrom R."/>
            <person name="Stieglmeier M."/>
            <person name="Klingl A."/>
            <person name="Woyke T."/>
            <person name="Ryan C.M."/>
            <person name="Banfield J.F."/>
        </authorList>
    </citation>
    <scope>NUCLEOTIDE SEQUENCE [LARGE SCALE GENOMIC DNA]</scope>
</reference>
<protein>
    <recommendedName>
        <fullName evidence="6">DNA methylase N-4/N-6 domain-containing protein</fullName>
    </recommendedName>
</protein>
<evidence type="ECO:0000313" key="7">
    <source>
        <dbReference type="EMBL" id="PIZ17725.1"/>
    </source>
</evidence>
<evidence type="ECO:0000256" key="1">
    <source>
        <dbReference type="ARBA" id="ARBA00006594"/>
    </source>
</evidence>
<dbReference type="Proteomes" id="UP000229307">
    <property type="component" value="Unassembled WGS sequence"/>
</dbReference>
<feature type="domain" description="DNA methylase N-4/N-6" evidence="6">
    <location>
        <begin position="135"/>
        <end position="357"/>
    </location>
</feature>
<keyword evidence="4" id="KW-0949">S-adenosyl-L-methionine</keyword>
<dbReference type="GO" id="GO:0008170">
    <property type="term" value="F:N-methyltransferase activity"/>
    <property type="evidence" value="ECO:0007669"/>
    <property type="project" value="InterPro"/>
</dbReference>
<sequence length="653" mass="75345">MKKKKDHEEDERSKTTQNIEELAQLAKESQEQKLPEQKVVFKADSIKARAGRRGVHNLPDQTNPPMGFDPEKAFDNIFPFIKLPYLQPNTPEDIISFGSPDVGGFLDTKNKRIPLNAIFFGDNLHILRALPSNCIDLIYIDPPFFSGRNYNQIWGDDNEVRTFHDIWEDGLPSYLVWLNARLWEMRRVLKDIGSIYIHCDWHASHYIKCEMDKIFGYDNFQNEFIWYYGGGGASKERWGRKHDVILFYTKGKEWTFNIDAVRIPHKWTDGQKRADGSKRDYDKGKIPDDVFIHHSVMPWGGEKIGYPTQKPEELLEQIIKASSNKGDFVADFFMGGGTTCAVAQELNRKFIGCDISRVASSVTLNRLIRDAEQISGRTASINIDKKDKPLSLELTIKEIPDIRVYYMGVYPIEKFEFIGQKEFEDFILTSYESRRFTGEGEITGVMNAATSVLIGSVKPNESIPEARLKKFVEDILKLRYQENIRMKLKVIAWVFPPSLQRYAKVLENYFFKKNLAVEIELIPINSQLFRKRILEHYQDTSKSEFLLKFISQPSIMDIVYKKVSGLKYKFEAVGARSNNIDGYLINCQWDFNFAGGKFGESEFALMREQKDGKYVAILKAEKEFEKLGRYIVACRVQDNLGGETIKTKGVEIK</sequence>